<protein>
    <submittedName>
        <fullName evidence="2">Uncharacterized protein</fullName>
    </submittedName>
</protein>
<dbReference type="EMBL" id="BK014883">
    <property type="protein sequence ID" value="DAD80350.1"/>
    <property type="molecule type" value="Genomic_DNA"/>
</dbReference>
<organism evidence="2">
    <name type="scientific">Siphoviridae sp. ctX581</name>
    <dbReference type="NCBI Taxonomy" id="2826365"/>
    <lineage>
        <taxon>Viruses</taxon>
        <taxon>Duplodnaviria</taxon>
        <taxon>Heunggongvirae</taxon>
        <taxon>Uroviricota</taxon>
        <taxon>Caudoviricetes</taxon>
    </lineage>
</organism>
<evidence type="ECO:0000256" key="1">
    <source>
        <dbReference type="SAM" id="Coils"/>
    </source>
</evidence>
<feature type="coiled-coil region" evidence="1">
    <location>
        <begin position="77"/>
        <end position="104"/>
    </location>
</feature>
<sequence>MTLEEKIKNLQITLANGTVGSLVYLSGRLGNTEYTCEPVLLPFKLEYTQYPYVLEAPEGLNNPVYDWSKSQWVEQDKEALGYRLSQAEEKLSTLNTQSEKHETENTETQSALDKIQQSQLQMTQLLSQILASKGGAQ</sequence>
<keyword evidence="1" id="KW-0175">Coiled coil</keyword>
<name>A0A8S5MDM8_9CAUD</name>
<evidence type="ECO:0000313" key="2">
    <source>
        <dbReference type="EMBL" id="DAD80350.1"/>
    </source>
</evidence>
<accession>A0A8S5MDM8</accession>
<proteinExistence type="predicted"/>
<reference evidence="2" key="1">
    <citation type="journal article" date="2021" name="Proc. Natl. Acad. Sci. U.S.A.">
        <title>A Catalog of Tens of Thousands of Viruses from Human Metagenomes Reveals Hidden Associations with Chronic Diseases.</title>
        <authorList>
            <person name="Tisza M.J."/>
            <person name="Buck C.B."/>
        </authorList>
    </citation>
    <scope>NUCLEOTIDE SEQUENCE</scope>
    <source>
        <strain evidence="2">CtX581</strain>
    </source>
</reference>